<sequence>MRARAAVEVPGLHIIRDLGVVMPVAYRLDAIGVAVLPLGIAASALGLERVTGRAIDTAAVSRARRRGIGTPAGTAIAPRSTG</sequence>
<evidence type="ECO:0000313" key="2">
    <source>
        <dbReference type="Proteomes" id="UP000464507"/>
    </source>
</evidence>
<name>A0A7L5AJB1_9MICO</name>
<dbReference type="Proteomes" id="UP000464507">
    <property type="component" value="Chromosome"/>
</dbReference>
<reference evidence="1 2" key="1">
    <citation type="submission" date="2016-09" db="EMBL/GenBank/DDBJ databases">
        <title>Complete genome sequence of microbes from the polar regions.</title>
        <authorList>
            <person name="Liao L."/>
            <person name="Chen B."/>
        </authorList>
    </citation>
    <scope>NUCLEOTIDE SEQUENCE [LARGE SCALE GENOMIC DNA]</scope>
    <source>
        <strain evidence="1 2">ZS314</strain>
    </source>
</reference>
<keyword evidence="2" id="KW-1185">Reference proteome</keyword>
<dbReference type="AlphaFoldDB" id="A0A7L5AJB1"/>
<evidence type="ECO:0000313" key="1">
    <source>
        <dbReference type="EMBL" id="QHO70700.1"/>
    </source>
</evidence>
<organism evidence="1 2">
    <name type="scientific">Marisediminicola antarctica</name>
    <dbReference type="NCBI Taxonomy" id="674079"/>
    <lineage>
        <taxon>Bacteria</taxon>
        <taxon>Bacillati</taxon>
        <taxon>Actinomycetota</taxon>
        <taxon>Actinomycetes</taxon>
        <taxon>Micrococcales</taxon>
        <taxon>Microbacteriaceae</taxon>
        <taxon>Marisediminicola</taxon>
    </lineage>
</organism>
<dbReference type="KEGG" id="mant:BHD05_14635"/>
<gene>
    <name evidence="1" type="ORF">BHD05_14635</name>
</gene>
<accession>A0A7L5AJB1</accession>
<proteinExistence type="predicted"/>
<protein>
    <submittedName>
        <fullName evidence="1">Uncharacterized protein</fullName>
    </submittedName>
</protein>
<dbReference type="EMBL" id="CP017146">
    <property type="protein sequence ID" value="QHO70700.1"/>
    <property type="molecule type" value="Genomic_DNA"/>
</dbReference>